<dbReference type="SUPFAM" id="SSF50475">
    <property type="entry name" value="FMN-binding split barrel"/>
    <property type="match status" value="1"/>
</dbReference>
<comment type="caution">
    <text evidence="2">The sequence shown here is derived from an EMBL/GenBank/DDBJ whole genome shotgun (WGS) entry which is preliminary data.</text>
</comment>
<evidence type="ECO:0000259" key="1">
    <source>
        <dbReference type="Pfam" id="PF01243"/>
    </source>
</evidence>
<proteinExistence type="predicted"/>
<sequence>MEIPKEIKTLLKNNKLCSMATCWNEKPYLSLMNYTYLESENIVILSSRKNSKKYTNIQKNKNISLLIFSNSTNKSAMFLGTALTLNTGDEKEEYYRKMHMKNCEMPQFILGEDINLIIFNIEEVIVSDREDNVKYIGE</sequence>
<protein>
    <submittedName>
        <fullName evidence="2">Pyridoxamine 5'-phosphate oxidase</fullName>
    </submittedName>
</protein>
<dbReference type="InterPro" id="IPR011576">
    <property type="entry name" value="Pyridox_Oxase_N"/>
</dbReference>
<organism evidence="2 3">
    <name type="scientific">Halanaerobium saccharolyticum</name>
    <dbReference type="NCBI Taxonomy" id="43595"/>
    <lineage>
        <taxon>Bacteria</taxon>
        <taxon>Bacillati</taxon>
        <taxon>Bacillota</taxon>
        <taxon>Clostridia</taxon>
        <taxon>Halanaerobiales</taxon>
        <taxon>Halanaerobiaceae</taxon>
        <taxon>Halanaerobium</taxon>
    </lineage>
</organism>
<dbReference type="GO" id="GO:0005737">
    <property type="term" value="C:cytoplasm"/>
    <property type="evidence" value="ECO:0007669"/>
    <property type="project" value="TreeGrafter"/>
</dbReference>
<dbReference type="EMBL" id="QAXS01000017">
    <property type="protein sequence ID" value="PTV98404.1"/>
    <property type="molecule type" value="Genomic_DNA"/>
</dbReference>
<dbReference type="InterPro" id="IPR012349">
    <property type="entry name" value="Split_barrel_FMN-bd"/>
</dbReference>
<dbReference type="RefSeq" id="WP_108140550.1">
    <property type="nucleotide sequence ID" value="NZ_QAXS01000017.1"/>
</dbReference>
<dbReference type="Gene3D" id="2.30.110.10">
    <property type="entry name" value="Electron Transport, Fmn-binding Protein, Chain A"/>
    <property type="match status" value="1"/>
</dbReference>
<dbReference type="Pfam" id="PF01243">
    <property type="entry name" value="PNPOx_N"/>
    <property type="match status" value="1"/>
</dbReference>
<dbReference type="PANTHER" id="PTHR28040">
    <property type="entry name" value="PYRIDOXAMINE 5'-PHOSPHATE OXIDASE YLR456W HOMOLOG-RELATED"/>
    <property type="match status" value="1"/>
</dbReference>
<reference evidence="2 3" key="1">
    <citation type="submission" date="2018-04" db="EMBL/GenBank/DDBJ databases">
        <title>Subsurface microbial communities from deep shales in Ohio and West Virginia, USA.</title>
        <authorList>
            <person name="Wrighton K."/>
        </authorList>
    </citation>
    <scope>NUCLEOTIDE SEQUENCE [LARGE SCALE GENOMIC DNA]</scope>
    <source>
        <strain evidence="2 3">WC1</strain>
    </source>
</reference>
<feature type="domain" description="Pyridoxamine 5'-phosphate oxidase N-terminal" evidence="1">
    <location>
        <begin position="3"/>
        <end position="124"/>
    </location>
</feature>
<accession>A0A2T5RJ04</accession>
<gene>
    <name evidence="2" type="ORF">C8C76_11761</name>
</gene>
<name>A0A2T5RJ04_9FIRM</name>
<evidence type="ECO:0000313" key="2">
    <source>
        <dbReference type="EMBL" id="PTV98404.1"/>
    </source>
</evidence>
<dbReference type="Proteomes" id="UP000244089">
    <property type="component" value="Unassembled WGS sequence"/>
</dbReference>
<dbReference type="InterPro" id="IPR052841">
    <property type="entry name" value="PMP_oxidase-like"/>
</dbReference>
<dbReference type="PANTHER" id="PTHR28040:SF1">
    <property type="entry name" value="PYRIDOXAMINE 5'-PHOSPHATE OXIDASE YLR456W HOMOLOG-RELATED"/>
    <property type="match status" value="1"/>
</dbReference>
<dbReference type="OrthoDB" id="2112116at2"/>
<dbReference type="AlphaFoldDB" id="A0A2T5RJ04"/>
<evidence type="ECO:0000313" key="3">
    <source>
        <dbReference type="Proteomes" id="UP000244089"/>
    </source>
</evidence>